<dbReference type="GO" id="GO:0043779">
    <property type="term" value="F:cobalt-precorrin-5A acetaldehyde-lyase activity"/>
    <property type="evidence" value="ECO:0007669"/>
    <property type="project" value="UniProtKB-EC"/>
</dbReference>
<dbReference type="InterPro" id="IPR052553">
    <property type="entry name" value="CbiG_hydrolase"/>
</dbReference>
<accession>A0ABS4QEW0</accession>
<keyword evidence="3" id="KW-1185">Reference proteome</keyword>
<dbReference type="SUPFAM" id="SSF159664">
    <property type="entry name" value="CobE/GbiG C-terminal domain-like"/>
    <property type="match status" value="1"/>
</dbReference>
<evidence type="ECO:0000313" key="2">
    <source>
        <dbReference type="EMBL" id="MBP2190233.1"/>
    </source>
</evidence>
<reference evidence="2 3" key="1">
    <citation type="submission" date="2021-03" db="EMBL/GenBank/DDBJ databases">
        <title>Sequencing the genomes of 1000 actinobacteria strains.</title>
        <authorList>
            <person name="Klenk H.-P."/>
        </authorList>
    </citation>
    <scope>NUCLEOTIDE SEQUENCE [LARGE SCALE GENOMIC DNA]</scope>
    <source>
        <strain evidence="2 3">DSM 45516</strain>
    </source>
</reference>
<comment type="caution">
    <text evidence="2">The sequence shown here is derived from an EMBL/GenBank/DDBJ whole genome shotgun (WGS) entry which is preliminary data.</text>
</comment>
<dbReference type="PANTHER" id="PTHR37477">
    <property type="entry name" value="COBALT-PRECORRIN-5A HYDROLASE"/>
    <property type="match status" value="1"/>
</dbReference>
<dbReference type="InterPro" id="IPR002750">
    <property type="entry name" value="CobE/GbiG_C"/>
</dbReference>
<dbReference type="InterPro" id="IPR036518">
    <property type="entry name" value="CobE/GbiG_C_sf"/>
</dbReference>
<dbReference type="Pfam" id="PF01890">
    <property type="entry name" value="CbiG_C"/>
    <property type="match status" value="1"/>
</dbReference>
<gene>
    <name evidence="2" type="ORF">BJ987_003134</name>
</gene>
<organism evidence="2 3">
    <name type="scientific">Nocardia goodfellowii</name>
    <dbReference type="NCBI Taxonomy" id="882446"/>
    <lineage>
        <taxon>Bacteria</taxon>
        <taxon>Bacillati</taxon>
        <taxon>Actinomycetota</taxon>
        <taxon>Actinomycetes</taxon>
        <taxon>Mycobacteriales</taxon>
        <taxon>Nocardiaceae</taxon>
        <taxon>Nocardia</taxon>
    </lineage>
</organism>
<feature type="domain" description="CobE/GbiG C-terminal" evidence="1">
    <location>
        <begin position="20"/>
        <end position="131"/>
    </location>
</feature>
<dbReference type="EC" id="3.7.1.12" evidence="2"/>
<evidence type="ECO:0000259" key="1">
    <source>
        <dbReference type="Pfam" id="PF01890"/>
    </source>
</evidence>
<proteinExistence type="predicted"/>
<name>A0ABS4QEW0_9NOCA</name>
<protein>
    <submittedName>
        <fullName evidence="2">Cobalt-precorrin 5A hydrolase</fullName>
        <ecNumber evidence="2">3.7.1.12</ecNumber>
    </submittedName>
</protein>
<dbReference type="EMBL" id="JAGGMR010000001">
    <property type="protein sequence ID" value="MBP2190233.1"/>
    <property type="molecule type" value="Genomic_DNA"/>
</dbReference>
<keyword evidence="2" id="KW-0378">Hydrolase</keyword>
<dbReference type="Gene3D" id="3.30.420.180">
    <property type="entry name" value="CobE/GbiG C-terminal domain"/>
    <property type="match status" value="1"/>
</dbReference>
<sequence length="138" mass="14109">MSPRERRQHSLRKTVPVADLVVGIGLRPGASAAGIRRAVREVLGNNVIHCLATIDRRAAEPGLLTVAAELGVPVRGYSAAELDLIAVPNPAGRTRDAVGTASVAEAAALLAGVGPLLIDKQNVGGIVIAAARFQPGSV</sequence>
<dbReference type="RefSeq" id="WP_209890073.1">
    <property type="nucleotide sequence ID" value="NZ_JAGGMR010000001.1"/>
</dbReference>
<dbReference type="PANTHER" id="PTHR37477:SF1">
    <property type="entry name" value="COBALT-PRECORRIN-5A HYDROLASE"/>
    <property type="match status" value="1"/>
</dbReference>
<dbReference type="Proteomes" id="UP001519325">
    <property type="component" value="Unassembled WGS sequence"/>
</dbReference>
<evidence type="ECO:0000313" key="3">
    <source>
        <dbReference type="Proteomes" id="UP001519325"/>
    </source>
</evidence>